<evidence type="ECO:0000313" key="4">
    <source>
        <dbReference type="Proteomes" id="UP000027093"/>
    </source>
</evidence>
<gene>
    <name evidence="3" type="ORF">NVIE_021920</name>
</gene>
<evidence type="ECO:0000313" key="3">
    <source>
        <dbReference type="EMBL" id="AIC16453.1"/>
    </source>
</evidence>
<dbReference type="PANTHER" id="PTHR30121:SF6">
    <property type="entry name" value="SLR6007 PROTEIN"/>
    <property type="match status" value="1"/>
</dbReference>
<dbReference type="CDD" id="cd00065">
    <property type="entry name" value="FYVE_like_SF"/>
    <property type="match status" value="1"/>
</dbReference>
<dbReference type="KEGG" id="nvn:NVIE_021920"/>
<keyword evidence="1" id="KW-0175">Coiled coil</keyword>
<protein>
    <recommendedName>
        <fullName evidence="2">Helicase HerA central domain-containing protein</fullName>
    </recommendedName>
</protein>
<dbReference type="OrthoDB" id="10575at2157"/>
<evidence type="ECO:0000259" key="2">
    <source>
        <dbReference type="Pfam" id="PF01935"/>
    </source>
</evidence>
<sequence length="893" mass="99319">MPKFHVGQTDGGGDSSKFEIDVASLTKHAIILGATGSGKTVLSKVLVEEAALQGIPTFAIDPKGDIGNLAFKSATFDFSKWSEKEADALKIDRTEYAKSLQKMYADRMAEFAVRQDAHAEFAKTVTVRIFTPKSSAGLPVGISPDLSAPKDFSRLLQSDVSAAADLLDLTSYNLLRLAGYGEDDRKEITFVSALLEDAWKSGQSVTVKDLIRRIESPPISTVGSLHVSDVLGDKDRRKLVTKINLLISDPKLRSWSAAESLDFSELMKGPSINVLDLRNIQSEQEKHLFVELVLQQLFQWLIKQGSAQTLRYLLYFDEIAGYCPPVREPPSKKLLLLLIKQARAFGLGLLLASQNAVDLDYKVISNANVRFIGRLGAQRDIQRVSVGLELDSFAEKEISRLKAGEFFCNTFDPKFRGVIKSRWTLTYHRGPLENGEIAELMEGMKEEARQAGQVKTATVAATEEVGEEAEPKVEALAEEEPTAAKEEEKLLAKPKQEIHDDFLIAAGAHATTFMQLERKFEPKNLQSFAKLGNNVRSIRVLSTEQEEVFHPIFELSASVFEKGFAKQSLDKLEELAAFESQLVPLPAAHTLAPQRAVPAEARREAEKWKGELEKRTATLKADLQAKFDVIMEEKRIEHIAEKQARPKAKMADIDASIARLQDALNAELDSVKDQEKLYKQLKKEKAKKSRLISAENRIETKKQKVVTTRRKIEQLHTDRQALEDKLAEMEEEENEKFHAALSQIKSKSSFAIVGWLIETVYRARIIVNDKKEHAGDVRWSSYTGRGTWGRCSACSIPLESGSACSCGNLMCNRHLAYCKACLEPACTDHRALCYICNSTFCARHSARCELCGLPACTGHSGACSMCNRKVCNNCSQKKGLIKREIVCRSCSPS</sequence>
<name>A0A060HLW7_9ARCH</name>
<dbReference type="Proteomes" id="UP000027093">
    <property type="component" value="Chromosome"/>
</dbReference>
<dbReference type="HOGENOM" id="CLU_324078_0_0_2"/>
<dbReference type="SUPFAM" id="SSF52540">
    <property type="entry name" value="P-loop containing nucleoside triphosphate hydrolases"/>
    <property type="match status" value="1"/>
</dbReference>
<dbReference type="EMBL" id="CP007536">
    <property type="protein sequence ID" value="AIC16453.1"/>
    <property type="molecule type" value="Genomic_DNA"/>
</dbReference>
<accession>A0A060HLW7</accession>
<organism evidence="3 4">
    <name type="scientific">Nitrososphaera viennensis EN76</name>
    <dbReference type="NCBI Taxonomy" id="926571"/>
    <lineage>
        <taxon>Archaea</taxon>
        <taxon>Nitrososphaerota</taxon>
        <taxon>Nitrososphaeria</taxon>
        <taxon>Nitrososphaerales</taxon>
        <taxon>Nitrososphaeraceae</taxon>
        <taxon>Nitrososphaera</taxon>
    </lineage>
</organism>
<dbReference type="InterPro" id="IPR051162">
    <property type="entry name" value="T4SS_component"/>
</dbReference>
<feature type="coiled-coil region" evidence="1">
    <location>
        <begin position="657"/>
        <end position="739"/>
    </location>
</feature>
<dbReference type="RefSeq" id="WP_075055208.1">
    <property type="nucleotide sequence ID" value="NZ_CP007536.1"/>
</dbReference>
<dbReference type="AlphaFoldDB" id="A0A060HLW7"/>
<dbReference type="InterPro" id="IPR027417">
    <property type="entry name" value="P-loop_NTPase"/>
</dbReference>
<dbReference type="PANTHER" id="PTHR30121">
    <property type="entry name" value="UNCHARACTERIZED PROTEIN YJGR-RELATED"/>
    <property type="match status" value="1"/>
</dbReference>
<reference evidence="3 4" key="1">
    <citation type="journal article" date="2014" name="Int. J. Syst. Evol. Microbiol.">
        <title>Nitrososphaera viennensis gen. nov., sp. nov., an aerobic and mesophilic, ammonia-oxidizing archaeon from soil and a member of the archaeal phylum Thaumarchaeota.</title>
        <authorList>
            <person name="Stieglmeier M."/>
            <person name="Klingl A."/>
            <person name="Alves R.J."/>
            <person name="Rittmann S.K."/>
            <person name="Melcher M."/>
            <person name="Leisch N."/>
            <person name="Schleper C."/>
        </authorList>
    </citation>
    <scope>NUCLEOTIDE SEQUENCE [LARGE SCALE GENOMIC DNA]</scope>
    <source>
        <strain evidence="3">EN76</strain>
    </source>
</reference>
<dbReference type="Gene3D" id="3.40.50.300">
    <property type="entry name" value="P-loop containing nucleotide triphosphate hydrolases"/>
    <property type="match status" value="2"/>
</dbReference>
<dbReference type="STRING" id="926571.NVIE_021920"/>
<dbReference type="GeneID" id="74947434"/>
<proteinExistence type="predicted"/>
<dbReference type="Pfam" id="PF01935">
    <property type="entry name" value="DUF87"/>
    <property type="match status" value="1"/>
</dbReference>
<dbReference type="InterPro" id="IPR002789">
    <property type="entry name" value="HerA_central"/>
</dbReference>
<evidence type="ECO:0000256" key="1">
    <source>
        <dbReference type="SAM" id="Coils"/>
    </source>
</evidence>
<feature type="domain" description="Helicase HerA central" evidence="2">
    <location>
        <begin position="13"/>
        <end position="296"/>
    </location>
</feature>
<dbReference type="CDD" id="cd01127">
    <property type="entry name" value="TrwB_TraG_TraD_VirD4"/>
    <property type="match status" value="1"/>
</dbReference>
<keyword evidence="4" id="KW-1185">Reference proteome</keyword>